<dbReference type="Pfam" id="PF01740">
    <property type="entry name" value="STAS"/>
    <property type="match status" value="1"/>
</dbReference>
<dbReference type="Gene3D" id="3.30.750.24">
    <property type="entry name" value="STAS domain"/>
    <property type="match status" value="1"/>
</dbReference>
<evidence type="ECO:0000313" key="4">
    <source>
        <dbReference type="EMBL" id="SEF54272.1"/>
    </source>
</evidence>
<dbReference type="GO" id="GO:0043856">
    <property type="term" value="F:anti-sigma factor antagonist activity"/>
    <property type="evidence" value="ECO:0007669"/>
    <property type="project" value="InterPro"/>
</dbReference>
<gene>
    <name evidence="4" type="ORF">SAMN04489712_101372</name>
</gene>
<dbReference type="Proteomes" id="UP000236723">
    <property type="component" value="Unassembled WGS sequence"/>
</dbReference>
<dbReference type="CDD" id="cd07043">
    <property type="entry name" value="STAS_anti-anti-sigma_factors"/>
    <property type="match status" value="1"/>
</dbReference>
<keyword evidence="5" id="KW-1185">Reference proteome</keyword>
<name>A0A1H5SUL0_9ACTN</name>
<dbReference type="PANTHER" id="PTHR33495">
    <property type="entry name" value="ANTI-SIGMA FACTOR ANTAGONIST TM_1081-RELATED-RELATED"/>
    <property type="match status" value="1"/>
</dbReference>
<comment type="similarity">
    <text evidence="1 2">Belongs to the anti-sigma-factor antagonist family.</text>
</comment>
<evidence type="ECO:0000256" key="1">
    <source>
        <dbReference type="ARBA" id="ARBA00009013"/>
    </source>
</evidence>
<proteinExistence type="inferred from homology"/>
<dbReference type="AlphaFoldDB" id="A0A1H5SUL0"/>
<feature type="domain" description="STAS" evidence="3">
    <location>
        <begin position="18"/>
        <end position="122"/>
    </location>
</feature>
<dbReference type="PROSITE" id="PS50801">
    <property type="entry name" value="STAS"/>
    <property type="match status" value="1"/>
</dbReference>
<dbReference type="NCBIfam" id="TIGR00377">
    <property type="entry name" value="ant_ant_sig"/>
    <property type="match status" value="1"/>
</dbReference>
<reference evidence="5" key="1">
    <citation type="submission" date="2016-10" db="EMBL/GenBank/DDBJ databases">
        <authorList>
            <person name="Varghese N."/>
            <person name="Submissions S."/>
        </authorList>
    </citation>
    <scope>NUCLEOTIDE SEQUENCE [LARGE SCALE GENOMIC DNA]</scope>
    <source>
        <strain evidence="5">DSM 43163</strain>
    </source>
</reference>
<evidence type="ECO:0000313" key="5">
    <source>
        <dbReference type="Proteomes" id="UP000236723"/>
    </source>
</evidence>
<dbReference type="PANTHER" id="PTHR33495:SF2">
    <property type="entry name" value="ANTI-SIGMA FACTOR ANTAGONIST TM_1081-RELATED"/>
    <property type="match status" value="1"/>
</dbReference>
<dbReference type="SUPFAM" id="SSF52091">
    <property type="entry name" value="SpoIIaa-like"/>
    <property type="match status" value="1"/>
</dbReference>
<dbReference type="InterPro" id="IPR036513">
    <property type="entry name" value="STAS_dom_sf"/>
</dbReference>
<dbReference type="InterPro" id="IPR002645">
    <property type="entry name" value="STAS_dom"/>
</dbReference>
<evidence type="ECO:0000259" key="3">
    <source>
        <dbReference type="PROSITE" id="PS50801"/>
    </source>
</evidence>
<organism evidence="4 5">
    <name type="scientific">Thermomonospora echinospora</name>
    <dbReference type="NCBI Taxonomy" id="1992"/>
    <lineage>
        <taxon>Bacteria</taxon>
        <taxon>Bacillati</taxon>
        <taxon>Actinomycetota</taxon>
        <taxon>Actinomycetes</taxon>
        <taxon>Streptosporangiales</taxon>
        <taxon>Thermomonosporaceae</taxon>
        <taxon>Thermomonospora</taxon>
    </lineage>
</organism>
<accession>A0A1H5SUL0</accession>
<dbReference type="InterPro" id="IPR003658">
    <property type="entry name" value="Anti-sigma_ant"/>
</dbReference>
<protein>
    <recommendedName>
        <fullName evidence="2">Anti-sigma factor antagonist</fullName>
    </recommendedName>
</protein>
<dbReference type="EMBL" id="FNVO01000001">
    <property type="protein sequence ID" value="SEF54272.1"/>
    <property type="molecule type" value="Genomic_DNA"/>
</dbReference>
<evidence type="ECO:0000256" key="2">
    <source>
        <dbReference type="RuleBase" id="RU003749"/>
    </source>
</evidence>
<sequence length="122" mass="13269">MRTVGGMTSMTLRREDDFSVTVLRHADRAVVYVSGDIDLSTEGHLRQALLSLIGGRVRKVIVDLRDVGLFGSDALRVLAQAQRVADVADVSLILAAVPRGALRIIEITGMVDTFNIRRLTPA</sequence>